<feature type="domain" description="Exonuclease" evidence="1">
    <location>
        <begin position="44"/>
        <end position="190"/>
    </location>
</feature>
<dbReference type="GO" id="GO:0003676">
    <property type="term" value="F:nucleic acid binding"/>
    <property type="evidence" value="ECO:0007669"/>
    <property type="project" value="InterPro"/>
</dbReference>
<dbReference type="GO" id="GO:0006259">
    <property type="term" value="P:DNA metabolic process"/>
    <property type="evidence" value="ECO:0007669"/>
    <property type="project" value="UniProtKB-ARBA"/>
</dbReference>
<organism evidence="2 3">
    <name type="scientific">Nitrogeniibacter mangrovi</name>
    <dbReference type="NCBI Taxonomy" id="2016596"/>
    <lineage>
        <taxon>Bacteria</taxon>
        <taxon>Pseudomonadati</taxon>
        <taxon>Pseudomonadota</taxon>
        <taxon>Betaproteobacteria</taxon>
        <taxon>Rhodocyclales</taxon>
        <taxon>Zoogloeaceae</taxon>
        <taxon>Nitrogeniibacter</taxon>
    </lineage>
</organism>
<accession>A0A6C1B389</accession>
<dbReference type="Gene3D" id="3.30.420.10">
    <property type="entry name" value="Ribonuclease H-like superfamily/Ribonuclease H"/>
    <property type="match status" value="1"/>
</dbReference>
<name>A0A6C1B389_9RHOO</name>
<reference evidence="2 3" key="1">
    <citation type="submission" date="2020-02" db="EMBL/GenBank/DDBJ databases">
        <title>Nitrogenibacter mangrovi gen. nov., sp. nov. isolated from mangrove sediment, a denitrifying betaproteobacterium.</title>
        <authorList>
            <person name="Liao H."/>
            <person name="Tian Y."/>
        </authorList>
    </citation>
    <scope>NUCLEOTIDE SEQUENCE [LARGE SCALE GENOMIC DNA]</scope>
    <source>
        <strain evidence="2 3">M9-3-2</strain>
    </source>
</reference>
<dbReference type="SMART" id="SM00479">
    <property type="entry name" value="EXOIII"/>
    <property type="match status" value="1"/>
</dbReference>
<dbReference type="InterPro" id="IPR013520">
    <property type="entry name" value="Ribonucl_H"/>
</dbReference>
<dbReference type="RefSeq" id="WP_173765473.1">
    <property type="nucleotide sequence ID" value="NZ_CP048836.1"/>
</dbReference>
<proteinExistence type="predicted"/>
<keyword evidence="2" id="KW-0269">Exonuclease</keyword>
<dbReference type="AlphaFoldDB" id="A0A6C1B389"/>
<keyword evidence="3" id="KW-1185">Reference proteome</keyword>
<dbReference type="GO" id="GO:0004527">
    <property type="term" value="F:exonuclease activity"/>
    <property type="evidence" value="ECO:0007669"/>
    <property type="project" value="UniProtKB-KW"/>
</dbReference>
<dbReference type="SUPFAM" id="SSF53098">
    <property type="entry name" value="Ribonuclease H-like"/>
    <property type="match status" value="1"/>
</dbReference>
<sequence>MNWLTKIFSGDHPAASLPEALRGRLERWRVLEAPALDANHGELRYVIVNTEATGLDPANDRLLAVAAIGIDRGVLAHRDAFEMSLDTPAQTLVALLEFIGKSPVVVFNADLNRQALMAAFETHLGFEPDLEWLDLYWLLPCLFNDKHDRPVRLKDWMKTMAVETFQRHRALGDAFAIAKLFLAAQSRATIRGLRTPRSLMELATTRKRQQRAIRS</sequence>
<evidence type="ECO:0000313" key="2">
    <source>
        <dbReference type="EMBL" id="QID18122.1"/>
    </source>
</evidence>
<evidence type="ECO:0000259" key="1">
    <source>
        <dbReference type="SMART" id="SM00479"/>
    </source>
</evidence>
<evidence type="ECO:0000313" key="3">
    <source>
        <dbReference type="Proteomes" id="UP000501991"/>
    </source>
</evidence>
<dbReference type="InterPro" id="IPR012337">
    <property type="entry name" value="RNaseH-like_sf"/>
</dbReference>
<dbReference type="InterPro" id="IPR036397">
    <property type="entry name" value="RNaseH_sf"/>
</dbReference>
<dbReference type="EMBL" id="CP048836">
    <property type="protein sequence ID" value="QID18122.1"/>
    <property type="molecule type" value="Genomic_DNA"/>
</dbReference>
<dbReference type="CDD" id="cd06127">
    <property type="entry name" value="DEDDh"/>
    <property type="match status" value="1"/>
</dbReference>
<keyword evidence="2" id="KW-0540">Nuclease</keyword>
<dbReference type="KEGG" id="azq:G3580_11030"/>
<protein>
    <submittedName>
        <fullName evidence="2">3'-5' exonuclease</fullName>
    </submittedName>
</protein>
<gene>
    <name evidence="2" type="ORF">G3580_11030</name>
</gene>
<dbReference type="Proteomes" id="UP000501991">
    <property type="component" value="Chromosome"/>
</dbReference>
<keyword evidence="2" id="KW-0378">Hydrolase</keyword>